<reference evidence="3" key="1">
    <citation type="submission" date="2019-04" db="EMBL/GenBank/DDBJ databases">
        <title>Genome assembly of Zosterops borbonicus 15179.</title>
        <authorList>
            <person name="Leroy T."/>
            <person name="Anselmetti Y."/>
            <person name="Tilak M.-K."/>
            <person name="Nabholz B."/>
        </authorList>
    </citation>
    <scope>NUCLEOTIDE SEQUENCE</scope>
    <source>
        <strain evidence="3">HGM_15179</strain>
        <tissue evidence="3">Muscle</tissue>
    </source>
</reference>
<evidence type="ECO:0000259" key="2">
    <source>
        <dbReference type="Pfam" id="PF00078"/>
    </source>
</evidence>
<comment type="caution">
    <text evidence="3">The sequence shown here is derived from an EMBL/GenBank/DDBJ whole genome shotgun (WGS) entry which is preliminary data.</text>
</comment>
<dbReference type="InterPro" id="IPR000477">
    <property type="entry name" value="RT_dom"/>
</dbReference>
<keyword evidence="4" id="KW-1185">Reference proteome</keyword>
<gene>
    <name evidence="3" type="ORF">HGM15179_011030</name>
</gene>
<dbReference type="Pfam" id="PF00078">
    <property type="entry name" value="RVT_1"/>
    <property type="match status" value="1"/>
</dbReference>
<organism evidence="3 4">
    <name type="scientific">Zosterops borbonicus</name>
    <dbReference type="NCBI Taxonomy" id="364589"/>
    <lineage>
        <taxon>Eukaryota</taxon>
        <taxon>Metazoa</taxon>
        <taxon>Chordata</taxon>
        <taxon>Craniata</taxon>
        <taxon>Vertebrata</taxon>
        <taxon>Euteleostomi</taxon>
        <taxon>Archelosauria</taxon>
        <taxon>Archosauria</taxon>
        <taxon>Dinosauria</taxon>
        <taxon>Saurischia</taxon>
        <taxon>Theropoda</taxon>
        <taxon>Coelurosauria</taxon>
        <taxon>Aves</taxon>
        <taxon>Neognathae</taxon>
        <taxon>Neoaves</taxon>
        <taxon>Telluraves</taxon>
        <taxon>Australaves</taxon>
        <taxon>Passeriformes</taxon>
        <taxon>Sylvioidea</taxon>
        <taxon>Zosteropidae</taxon>
        <taxon>Zosterops</taxon>
    </lineage>
</organism>
<evidence type="ECO:0000313" key="3">
    <source>
        <dbReference type="EMBL" id="TRZ16073.1"/>
    </source>
</evidence>
<dbReference type="EMBL" id="SWJQ01000336">
    <property type="protein sequence ID" value="TRZ16073.1"/>
    <property type="molecule type" value="Genomic_DNA"/>
</dbReference>
<keyword evidence="1" id="KW-0472">Membrane</keyword>
<dbReference type="PANTHER" id="PTHR33332">
    <property type="entry name" value="REVERSE TRANSCRIPTASE DOMAIN-CONTAINING PROTEIN"/>
    <property type="match status" value="1"/>
</dbReference>
<keyword evidence="1" id="KW-0812">Transmembrane</keyword>
<keyword evidence="1" id="KW-1133">Transmembrane helix</keyword>
<feature type="transmembrane region" description="Helical" evidence="1">
    <location>
        <begin position="216"/>
        <end position="240"/>
    </location>
</feature>
<sequence>MPIYKKGQKEELENYRPVSLTSVLGKVMEKIILSSIAQHMQDNQGTRPSQQGLLKGRSCFISLNFYGKGTCLVDVVYLDFNKVFDTISHCILLKKLAAYGLDGCTVGWVKNWLDAWAQVEVGSAATSSCQPVTSGVPQGTVLSEAGADSSVSHNFIYDPKPSISEKMEVTLLIHVVMQICGHLNGVFTSKFQASQESDFHEHIRQMSFQTKDAGHFLSAYPVLGAVGFLGLLADIGLWILSGSSH</sequence>
<dbReference type="AlphaFoldDB" id="A0A8K1GDH7"/>
<accession>A0A8K1GDH7</accession>
<protein>
    <recommendedName>
        <fullName evidence="2">Reverse transcriptase domain-containing protein</fullName>
    </recommendedName>
</protein>
<dbReference type="Proteomes" id="UP000796761">
    <property type="component" value="Unassembled WGS sequence"/>
</dbReference>
<proteinExistence type="predicted"/>
<dbReference type="OrthoDB" id="10063195at2759"/>
<evidence type="ECO:0000256" key="1">
    <source>
        <dbReference type="SAM" id="Phobius"/>
    </source>
</evidence>
<evidence type="ECO:0000313" key="4">
    <source>
        <dbReference type="Proteomes" id="UP000796761"/>
    </source>
</evidence>
<name>A0A8K1GDH7_9PASS</name>
<feature type="domain" description="Reverse transcriptase" evidence="2">
    <location>
        <begin position="7"/>
        <end position="143"/>
    </location>
</feature>